<organism evidence="2 3">
    <name type="scientific">Caulobacter phage CcrPW</name>
    <dbReference type="NCBI Taxonomy" id="2283271"/>
    <lineage>
        <taxon>Viruses</taxon>
        <taxon>Duplodnaviria</taxon>
        <taxon>Heunggongvirae</taxon>
        <taxon>Uroviricota</taxon>
        <taxon>Caudoviricetes</taxon>
        <taxon>Jeanschmidtviridae</taxon>
        <taxon>Colossusvirus</taxon>
        <taxon>Colossusvirus PW</taxon>
    </lineage>
</organism>
<name>A0A385EB55_9CAUD</name>
<proteinExistence type="predicted"/>
<evidence type="ECO:0000313" key="1">
    <source>
        <dbReference type="EMBL" id="AXQ68574.1"/>
    </source>
</evidence>
<evidence type="ECO:0000313" key="3">
    <source>
        <dbReference type="Proteomes" id="UP000259026"/>
    </source>
</evidence>
<dbReference type="EMBL" id="MH588545">
    <property type="protein sequence ID" value="AXQ68574.1"/>
    <property type="molecule type" value="Genomic_DNA"/>
</dbReference>
<reference evidence="2" key="2">
    <citation type="submission" date="2018-09" db="EMBL/GenBank/DDBJ databases">
        <title>Giant CbK-like Caulobacter bacteriophages have genetically divergent genomes.</title>
        <authorList>
            <person name="Wilson K."/>
            <person name="Ely B."/>
        </authorList>
    </citation>
    <scope>NUCLEOTIDE SEQUENCE [LARGE SCALE GENOMIC DNA]</scope>
</reference>
<protein>
    <submittedName>
        <fullName evidence="2">Uncharacterized protein</fullName>
    </submittedName>
</protein>
<reference evidence="2" key="1">
    <citation type="submission" date="2018-07" db="EMBL/GenBank/DDBJ databases">
        <authorList>
            <person name="Quirk P.G."/>
            <person name="Krulwich T.A."/>
        </authorList>
    </citation>
    <scope>NUCLEOTIDE SEQUENCE</scope>
</reference>
<dbReference type="Proteomes" id="UP000259026">
    <property type="component" value="Segment"/>
</dbReference>
<evidence type="ECO:0000313" key="2">
    <source>
        <dbReference type="EMBL" id="AXQ69023.1"/>
    </source>
</evidence>
<sequence>MTLHHTLMEALDTAQMNGATVDPLHADIRRALRLAQMAGATLDTPEEVAAAVLRMKVAQSMNRRRKA</sequence>
<accession>A0A385EB55</accession>
<keyword evidence="3" id="KW-1185">Reference proteome</keyword>
<gene>
    <name evidence="1" type="ORF">CcrPW_gp035</name>
    <name evidence="2" type="ORF">CcrPW_gp484</name>
</gene>
<dbReference type="EMBL" id="MH588545">
    <property type="protein sequence ID" value="AXQ69023.1"/>
    <property type="molecule type" value="Genomic_DNA"/>
</dbReference>